<keyword evidence="7 10" id="KW-0799">Topoisomerase</keyword>
<dbReference type="GO" id="GO:0042138">
    <property type="term" value="P:meiotic DNA double-strand break formation"/>
    <property type="evidence" value="ECO:0007669"/>
    <property type="project" value="TreeGrafter"/>
</dbReference>
<evidence type="ECO:0000256" key="4">
    <source>
        <dbReference type="ARBA" id="ARBA00012895"/>
    </source>
</evidence>
<dbReference type="STRING" id="299467.A0A443SSN8"/>
<evidence type="ECO:0000256" key="3">
    <source>
        <dbReference type="ARBA" id="ARBA00006559"/>
    </source>
</evidence>
<evidence type="ECO:0000259" key="12">
    <source>
        <dbReference type="Pfam" id="PF21180"/>
    </source>
</evidence>
<dbReference type="SUPFAM" id="SSF56726">
    <property type="entry name" value="DNA topoisomerase IV, alpha subunit"/>
    <property type="match status" value="1"/>
</dbReference>
<dbReference type="Proteomes" id="UP000288716">
    <property type="component" value="Unassembled WGS sequence"/>
</dbReference>
<keyword evidence="9 10" id="KW-0413">Isomerase</keyword>
<dbReference type="OrthoDB" id="5377392at2759"/>
<dbReference type="GO" id="GO:0003677">
    <property type="term" value="F:DNA binding"/>
    <property type="evidence" value="ECO:0007669"/>
    <property type="project" value="UniProtKB-UniRule"/>
</dbReference>
<protein>
    <recommendedName>
        <fullName evidence="4">DNA topoisomerase (ATP-hydrolyzing)</fullName>
        <ecNumber evidence="4">5.6.2.2</ecNumber>
    </recommendedName>
</protein>
<dbReference type="InterPro" id="IPR002815">
    <property type="entry name" value="Spo11/TopoVI_A"/>
</dbReference>
<organism evidence="13 14">
    <name type="scientific">Leptotrombidium deliense</name>
    <dbReference type="NCBI Taxonomy" id="299467"/>
    <lineage>
        <taxon>Eukaryota</taxon>
        <taxon>Metazoa</taxon>
        <taxon>Ecdysozoa</taxon>
        <taxon>Arthropoda</taxon>
        <taxon>Chelicerata</taxon>
        <taxon>Arachnida</taxon>
        <taxon>Acari</taxon>
        <taxon>Acariformes</taxon>
        <taxon>Trombidiformes</taxon>
        <taxon>Prostigmata</taxon>
        <taxon>Anystina</taxon>
        <taxon>Parasitengona</taxon>
        <taxon>Trombiculoidea</taxon>
        <taxon>Trombiculidae</taxon>
        <taxon>Leptotrombidium</taxon>
    </lineage>
</organism>
<dbReference type="GO" id="GO:0003918">
    <property type="term" value="F:DNA topoisomerase type II (double strand cut, ATP-hydrolyzing) activity"/>
    <property type="evidence" value="ECO:0007669"/>
    <property type="project" value="UniProtKB-UniRule"/>
</dbReference>
<keyword evidence="14" id="KW-1185">Reference proteome</keyword>
<dbReference type="Pfam" id="PF21180">
    <property type="entry name" value="TOP6A-Spo11_Toprim"/>
    <property type="match status" value="1"/>
</dbReference>
<evidence type="ECO:0000256" key="1">
    <source>
        <dbReference type="ARBA" id="ARBA00000185"/>
    </source>
</evidence>
<accession>A0A443SSN8</accession>
<comment type="cofactor">
    <cofactor evidence="2">
        <name>Mg(2+)</name>
        <dbReference type="ChEBI" id="CHEBI:18420"/>
    </cofactor>
</comment>
<evidence type="ECO:0000259" key="11">
    <source>
        <dbReference type="Pfam" id="PF04406"/>
    </source>
</evidence>
<dbReference type="InterPro" id="IPR013049">
    <property type="entry name" value="Spo11/TopoVI_A_N"/>
</dbReference>
<proteinExistence type="inferred from homology"/>
<dbReference type="Pfam" id="PF04406">
    <property type="entry name" value="TP6A_N"/>
    <property type="match status" value="1"/>
</dbReference>
<dbReference type="EC" id="5.6.2.2" evidence="4"/>
<dbReference type="Gene3D" id="3.40.1360.10">
    <property type="match status" value="1"/>
</dbReference>
<dbReference type="PRINTS" id="PR01550">
    <property type="entry name" value="TOP6AFAMILY"/>
</dbReference>
<dbReference type="GO" id="GO:0007131">
    <property type="term" value="P:reciprocal meiotic recombination"/>
    <property type="evidence" value="ECO:0007669"/>
    <property type="project" value="TreeGrafter"/>
</dbReference>
<feature type="domain" description="Topoisomerase 6 subunit A/Spo11 TOPRIM" evidence="12">
    <location>
        <begin position="195"/>
        <end position="348"/>
    </location>
</feature>
<dbReference type="GO" id="GO:0046872">
    <property type="term" value="F:metal ion binding"/>
    <property type="evidence" value="ECO:0007669"/>
    <property type="project" value="UniProtKB-KW"/>
</dbReference>
<dbReference type="PANTHER" id="PTHR10848:SF0">
    <property type="entry name" value="MEIOTIC RECOMBINATION PROTEIN SPO11"/>
    <property type="match status" value="1"/>
</dbReference>
<evidence type="ECO:0000256" key="8">
    <source>
        <dbReference type="ARBA" id="ARBA00023125"/>
    </source>
</evidence>
<comment type="similarity">
    <text evidence="3 10">Belongs to the TOP6A family.</text>
</comment>
<sequence length="354" mass="41717">MESKLQKLTKELKEETFERDVPRMDDENENQRVTSLLLKFIKRFYVFSKKQIIEIVDRKNWENVSFDIKKGLTLSNPTVFVSICHVKQARLLALMAFAYELIRDNSYRTKRDIYYANQDIYPTQRYLDDVVEDVCCFLQTTRYRLHILSSCNGLIYGDVTIYFDKHTTHCLFQKQGTSLPHDVCNIRKITSKADFIIVIEKDASMQSLIDSKIVEKLNCILITGKGYPDTNTRQLVSMMADYLRIPIFGLFDANPFGIEIFLTYKFGSLMKWLGLLPSDIQHTTMRLQTMPLTFFDSKKLEELMDREYVRQDRTLYSELISLRNFDRKAEIQALPREYLTQQFIPNRITDGTWL</sequence>
<evidence type="ECO:0000256" key="10">
    <source>
        <dbReference type="PROSITE-ProRule" id="PRU01385"/>
    </source>
</evidence>
<evidence type="ECO:0000256" key="7">
    <source>
        <dbReference type="ARBA" id="ARBA00023029"/>
    </source>
</evidence>
<keyword evidence="6" id="KW-0460">Magnesium</keyword>
<dbReference type="AlphaFoldDB" id="A0A443SSN8"/>
<comment type="caution">
    <text evidence="13">The sequence shown here is derived from an EMBL/GenBank/DDBJ whole genome shotgun (WGS) entry which is preliminary data.</text>
</comment>
<dbReference type="GO" id="GO:0000706">
    <property type="term" value="P:meiotic DNA double-strand break processing"/>
    <property type="evidence" value="ECO:0007669"/>
    <property type="project" value="TreeGrafter"/>
</dbReference>
<dbReference type="PROSITE" id="PS52041">
    <property type="entry name" value="TOPO_IIB"/>
    <property type="match status" value="1"/>
</dbReference>
<keyword evidence="5" id="KW-0479">Metal-binding</keyword>
<dbReference type="PANTHER" id="PTHR10848">
    <property type="entry name" value="MEIOTIC RECOMBINATION PROTEIN SPO11"/>
    <property type="match status" value="1"/>
</dbReference>
<dbReference type="CDD" id="cd00223">
    <property type="entry name" value="TOPRIM_TopoIIB_SPO"/>
    <property type="match status" value="1"/>
</dbReference>
<evidence type="ECO:0000313" key="13">
    <source>
        <dbReference type="EMBL" id="RWS30533.1"/>
    </source>
</evidence>
<keyword evidence="8 10" id="KW-0238">DNA-binding</keyword>
<dbReference type="InterPro" id="IPR036388">
    <property type="entry name" value="WH-like_DNA-bd_sf"/>
</dbReference>
<evidence type="ECO:0000256" key="9">
    <source>
        <dbReference type="ARBA" id="ARBA00023235"/>
    </source>
</evidence>
<dbReference type="Gene3D" id="1.10.10.10">
    <property type="entry name" value="Winged helix-like DNA-binding domain superfamily/Winged helix DNA-binding domain"/>
    <property type="match status" value="1"/>
</dbReference>
<evidence type="ECO:0000313" key="14">
    <source>
        <dbReference type="Proteomes" id="UP000288716"/>
    </source>
</evidence>
<name>A0A443SSN8_9ACAR</name>
<dbReference type="VEuPathDB" id="VectorBase:LDEU001510"/>
<dbReference type="EMBL" id="NCKV01000471">
    <property type="protein sequence ID" value="RWS30533.1"/>
    <property type="molecule type" value="Genomic_DNA"/>
</dbReference>
<evidence type="ECO:0000256" key="6">
    <source>
        <dbReference type="ARBA" id="ARBA00022842"/>
    </source>
</evidence>
<evidence type="ECO:0000256" key="5">
    <source>
        <dbReference type="ARBA" id="ARBA00022723"/>
    </source>
</evidence>
<reference evidence="13 14" key="1">
    <citation type="journal article" date="2018" name="Gigascience">
        <title>Genomes of trombidid mites reveal novel predicted allergens and laterally-transferred genes associated with secondary metabolism.</title>
        <authorList>
            <person name="Dong X."/>
            <person name="Chaisiri K."/>
            <person name="Xia D."/>
            <person name="Armstrong S.D."/>
            <person name="Fang Y."/>
            <person name="Donnelly M.J."/>
            <person name="Kadowaki T."/>
            <person name="McGarry J.W."/>
            <person name="Darby A.C."/>
            <person name="Makepeace B.L."/>
        </authorList>
    </citation>
    <scope>NUCLEOTIDE SEQUENCE [LARGE SCALE GENOMIC DNA]</scope>
    <source>
        <strain evidence="13">UoL-UT</strain>
    </source>
</reference>
<evidence type="ECO:0000256" key="2">
    <source>
        <dbReference type="ARBA" id="ARBA00001946"/>
    </source>
</evidence>
<dbReference type="InterPro" id="IPR036078">
    <property type="entry name" value="Spo11/TopoVI_A_sf"/>
</dbReference>
<dbReference type="GO" id="GO:0005524">
    <property type="term" value="F:ATP binding"/>
    <property type="evidence" value="ECO:0007669"/>
    <property type="project" value="InterPro"/>
</dbReference>
<gene>
    <name evidence="13" type="ORF">B4U80_09782</name>
</gene>
<feature type="active site" description="O-(5'-phospho-DNA)-tyrosine intermediate" evidence="10">
    <location>
        <position position="115"/>
    </location>
</feature>
<dbReference type="InterPro" id="IPR034136">
    <property type="entry name" value="TOPRIM_Topo6A/Spo11"/>
</dbReference>
<feature type="domain" description="Spo11/DNA topoisomerase VI subunit A N-terminal" evidence="11">
    <location>
        <begin position="89"/>
        <end position="147"/>
    </location>
</feature>
<comment type="catalytic activity">
    <reaction evidence="1 10">
        <text>ATP-dependent breakage, passage and rejoining of double-stranded DNA.</text>
        <dbReference type="EC" id="5.6.2.2"/>
    </reaction>
</comment>
<dbReference type="GO" id="GO:0000228">
    <property type="term" value="C:nuclear chromosome"/>
    <property type="evidence" value="ECO:0007669"/>
    <property type="project" value="TreeGrafter"/>
</dbReference>